<dbReference type="InterPro" id="IPR002078">
    <property type="entry name" value="Sigma_54_int"/>
</dbReference>
<gene>
    <name evidence="4" type="ORF">K7C98_18840</name>
</gene>
<protein>
    <submittedName>
        <fullName evidence="4">Sigma 54-interacting transcriptional regulator</fullName>
    </submittedName>
</protein>
<dbReference type="Gene3D" id="3.40.50.300">
    <property type="entry name" value="P-loop containing nucleotide triphosphate hydrolases"/>
    <property type="match status" value="1"/>
</dbReference>
<dbReference type="InterPro" id="IPR027417">
    <property type="entry name" value="P-loop_NTPase"/>
</dbReference>
<dbReference type="Proteomes" id="UP001139031">
    <property type="component" value="Unassembled WGS sequence"/>
</dbReference>
<dbReference type="PROSITE" id="PS50045">
    <property type="entry name" value="SIGMA54_INTERACT_4"/>
    <property type="match status" value="1"/>
</dbReference>
<dbReference type="InterPro" id="IPR003593">
    <property type="entry name" value="AAA+_ATPase"/>
</dbReference>
<keyword evidence="1" id="KW-0547">Nucleotide-binding</keyword>
<dbReference type="SUPFAM" id="SSF52540">
    <property type="entry name" value="P-loop containing nucleoside triphosphate hydrolases"/>
    <property type="match status" value="1"/>
</dbReference>
<dbReference type="SMART" id="SM00382">
    <property type="entry name" value="AAA"/>
    <property type="match status" value="1"/>
</dbReference>
<dbReference type="SUPFAM" id="SSF49879">
    <property type="entry name" value="SMAD/FHA domain"/>
    <property type="match status" value="1"/>
</dbReference>
<sequence>MEVTETFEASVQLRSGGTALGNRLGLVILWSADEPERVGEVALAPDAVPGATYLLGRAEAGPGDPHPRLDWARQRPGLVTLTGPLRSPRLSRTQLAVELGSGVLHLENLGRSPLLLRGQEVQRVSLAPGDVVVLARVAVFMCVQRPAALPPLDPPLALHAFGEADPDGIVGEDPETWALRASVAFVAGRNAHVLVRGPSGTGKELVAQAIHRRSARARRALVARNAATFPETLIDAELFGNARNFPNTGTPERPGLVGEADGGTLFLDEFAELPQAMQTHLLRVLDGGEYTRLGEAAARRADFRLIAATNRPPQALKEDVLARMPLRLELAGLGDRRADIPLLARHILRRLARADPLLARRFFPEGDPARPPRLSWRLVEQLAAHRFTTHVRELESLLWQAMRASTGDTVDVQPGDPNVQVPEDMLFDTGPPRHNPTDIPHETGPARQPVVARPELDPLTIPPAVIQACLDRHEGRQEPAWRELGLSSRHVLTRLVRRYNLTVRGRGGA</sequence>
<dbReference type="PANTHER" id="PTHR32071">
    <property type="entry name" value="TRANSCRIPTIONAL REGULATORY PROTEIN"/>
    <property type="match status" value="1"/>
</dbReference>
<keyword evidence="5" id="KW-1185">Reference proteome</keyword>
<comment type="caution">
    <text evidence="4">The sequence shown here is derived from an EMBL/GenBank/DDBJ whole genome shotgun (WGS) entry which is preliminary data.</text>
</comment>
<dbReference type="Pfam" id="PF00158">
    <property type="entry name" value="Sigma54_activat"/>
    <property type="match status" value="1"/>
</dbReference>
<evidence type="ECO:0000313" key="4">
    <source>
        <dbReference type="EMBL" id="MBZ5711306.1"/>
    </source>
</evidence>
<keyword evidence="2" id="KW-0067">ATP-binding</keyword>
<evidence type="ECO:0000313" key="5">
    <source>
        <dbReference type="Proteomes" id="UP001139031"/>
    </source>
</evidence>
<feature type="domain" description="Sigma-54 factor interaction" evidence="3">
    <location>
        <begin position="169"/>
        <end position="403"/>
    </location>
</feature>
<evidence type="ECO:0000259" key="3">
    <source>
        <dbReference type="PROSITE" id="PS50045"/>
    </source>
</evidence>
<accession>A0ABS7TSW4</accession>
<dbReference type="RefSeq" id="WP_224193071.1">
    <property type="nucleotide sequence ID" value="NZ_JAIRAU010000026.1"/>
</dbReference>
<dbReference type="PANTHER" id="PTHR32071:SF100">
    <property type="entry name" value="RESPONSE REGULATOR PROTEIN PILR"/>
    <property type="match status" value="1"/>
</dbReference>
<evidence type="ECO:0000256" key="1">
    <source>
        <dbReference type="ARBA" id="ARBA00022741"/>
    </source>
</evidence>
<organism evidence="4 5">
    <name type="scientific">Nannocystis pusilla</name>
    <dbReference type="NCBI Taxonomy" id="889268"/>
    <lineage>
        <taxon>Bacteria</taxon>
        <taxon>Pseudomonadati</taxon>
        <taxon>Myxococcota</taxon>
        <taxon>Polyangia</taxon>
        <taxon>Nannocystales</taxon>
        <taxon>Nannocystaceae</taxon>
        <taxon>Nannocystis</taxon>
    </lineage>
</organism>
<dbReference type="InterPro" id="IPR008984">
    <property type="entry name" value="SMAD_FHA_dom_sf"/>
</dbReference>
<reference evidence="4" key="1">
    <citation type="submission" date="2021-08" db="EMBL/GenBank/DDBJ databases">
        <authorList>
            <person name="Stevens D.C."/>
        </authorList>
    </citation>
    <scope>NUCLEOTIDE SEQUENCE</scope>
    <source>
        <strain evidence="4">DSM 53165</strain>
    </source>
</reference>
<dbReference type="CDD" id="cd00009">
    <property type="entry name" value="AAA"/>
    <property type="match status" value="1"/>
</dbReference>
<evidence type="ECO:0000256" key="2">
    <source>
        <dbReference type="ARBA" id="ARBA00022840"/>
    </source>
</evidence>
<dbReference type="Gene3D" id="1.10.8.60">
    <property type="match status" value="1"/>
</dbReference>
<name>A0ABS7TSW4_9BACT</name>
<dbReference type="EMBL" id="JAIRAU010000026">
    <property type="protein sequence ID" value="MBZ5711306.1"/>
    <property type="molecule type" value="Genomic_DNA"/>
</dbReference>
<proteinExistence type="predicted"/>